<feature type="binding site" evidence="12">
    <location>
        <position position="183"/>
    </location>
    <ligand>
        <name>CoA</name>
        <dbReference type="ChEBI" id="CHEBI:57287"/>
    </ligand>
</feature>
<evidence type="ECO:0000313" key="17">
    <source>
        <dbReference type="Proteomes" id="UP000076848"/>
    </source>
</evidence>
<comment type="similarity">
    <text evidence="3">Belongs to the P-Pant transferase superfamily. EntD family.</text>
</comment>
<dbReference type="GO" id="GO:0005886">
    <property type="term" value="C:plasma membrane"/>
    <property type="evidence" value="ECO:0007669"/>
    <property type="project" value="TreeGrafter"/>
</dbReference>
<feature type="binding site" evidence="13">
    <location>
        <position position="135"/>
    </location>
    <ligand>
        <name>Mg(2+)</name>
        <dbReference type="ChEBI" id="CHEBI:18420"/>
    </ligand>
</feature>
<proteinExistence type="inferred from homology"/>
<evidence type="ECO:0000256" key="11">
    <source>
        <dbReference type="ARBA" id="ARBA00049191"/>
    </source>
</evidence>
<evidence type="ECO:0000256" key="7">
    <source>
        <dbReference type="ARBA" id="ARBA00023191"/>
    </source>
</evidence>
<accession>A0A157SKK4</accession>
<evidence type="ECO:0000259" key="15">
    <source>
        <dbReference type="Pfam" id="PF17837"/>
    </source>
</evidence>
<dbReference type="InterPro" id="IPR041354">
    <property type="entry name" value="4PPT_N"/>
</dbReference>
<evidence type="ECO:0000256" key="9">
    <source>
        <dbReference type="ARBA" id="ARBA00031996"/>
    </source>
</evidence>
<keyword evidence="6 16" id="KW-0808">Transferase</keyword>
<evidence type="ECO:0000256" key="12">
    <source>
        <dbReference type="PIRSR" id="PIRSR603542-1"/>
    </source>
</evidence>
<comment type="cofactor">
    <cofactor evidence="13">
        <name>Mg(2+)</name>
        <dbReference type="ChEBI" id="CHEBI:18420"/>
    </cofactor>
</comment>
<evidence type="ECO:0000256" key="10">
    <source>
        <dbReference type="ARBA" id="ARBA00049176"/>
    </source>
</evidence>
<evidence type="ECO:0000259" key="14">
    <source>
        <dbReference type="Pfam" id="PF01648"/>
    </source>
</evidence>
<evidence type="ECO:0000256" key="6">
    <source>
        <dbReference type="ARBA" id="ARBA00022679"/>
    </source>
</evidence>
<sequence length="252" mass="27113">MPCRAAPGSDAMLDALRRTLALPDWVGLSSLRIDPDGIAQATRTLPPRAAQTLAGLTANMADKRRNEFVAGRVCAARALHGAGVRAADMPADGILPIDGRLPVWPAGWVGSISHGNRWAIAGAASASRCEGLGLDLQELIGVETVAQVQALIATEAELRRLDTGLDRQQALTLLFSAKEALYKALYPRLRVFQEFDAVEATALEPAAIRLTLTRDWHARDWRAGQSIRVRHAWDGGQVLTACCLARDERAPG</sequence>
<dbReference type="GO" id="GO:0009366">
    <property type="term" value="C:enterobactin synthetase complex"/>
    <property type="evidence" value="ECO:0007669"/>
    <property type="project" value="InterPro"/>
</dbReference>
<dbReference type="Proteomes" id="UP000076848">
    <property type="component" value="Unassembled WGS sequence"/>
</dbReference>
<dbReference type="PRINTS" id="PR01399">
    <property type="entry name" value="ENTSNTHTASED"/>
</dbReference>
<feature type="binding site" evidence="12">
    <location>
        <position position="135"/>
    </location>
    <ligand>
        <name>CoA</name>
        <dbReference type="ChEBI" id="CHEBI:57287"/>
    </ligand>
</feature>
<keyword evidence="13" id="KW-0460">Magnesium</keyword>
<feature type="binding site" evidence="12">
    <location>
        <position position="64"/>
    </location>
    <ligand>
        <name>CoA</name>
        <dbReference type="ChEBI" id="CHEBI:57287"/>
    </ligand>
</feature>
<keyword evidence="7" id="KW-0259">Enterobactin biosynthesis</keyword>
<dbReference type="Gene3D" id="3.90.470.20">
    <property type="entry name" value="4'-phosphopantetheinyl transferase domain"/>
    <property type="match status" value="1"/>
</dbReference>
<feature type="binding site" evidence="12">
    <location>
        <position position="72"/>
    </location>
    <ligand>
        <name>CoA</name>
        <dbReference type="ChEBI" id="CHEBI:57287"/>
    </ligand>
</feature>
<evidence type="ECO:0000256" key="2">
    <source>
        <dbReference type="ARBA" id="ARBA00004993"/>
    </source>
</evidence>
<dbReference type="EMBL" id="FKIF01000007">
    <property type="protein sequence ID" value="SAI70957.1"/>
    <property type="molecule type" value="Genomic_DNA"/>
</dbReference>
<dbReference type="UniPathway" id="UPA00017"/>
<dbReference type="STRING" id="288768.SAMEA3906486_03269"/>
<dbReference type="PANTHER" id="PTHR38096:SF1">
    <property type="entry name" value="ENTEROBACTIN SYNTHASE COMPONENT D"/>
    <property type="match status" value="1"/>
</dbReference>
<dbReference type="GO" id="GO:0009239">
    <property type="term" value="P:enterobactin biosynthetic process"/>
    <property type="evidence" value="ECO:0007669"/>
    <property type="project" value="UniProtKB-UniPathway"/>
</dbReference>
<dbReference type="InterPro" id="IPR037143">
    <property type="entry name" value="4-PPantetheinyl_Trfase_dom_sf"/>
</dbReference>
<comment type="subunit">
    <text evidence="4">EntB, EntD, EntE, and EntF form a multienzyme complex called enterobactin synthase.</text>
</comment>
<organism evidence="16 17">
    <name type="scientific">Bordetella ansorpii</name>
    <dbReference type="NCBI Taxonomy" id="288768"/>
    <lineage>
        <taxon>Bacteria</taxon>
        <taxon>Pseudomonadati</taxon>
        <taxon>Pseudomonadota</taxon>
        <taxon>Betaproteobacteria</taxon>
        <taxon>Burkholderiales</taxon>
        <taxon>Alcaligenaceae</taxon>
        <taxon>Bordetella</taxon>
    </lineage>
</organism>
<comment type="catalytic activity">
    <reaction evidence="10">
        <text>apo-[aryl-carrier protein] + CoA = holo-[aryl-carrier protein] + adenosine 3',5'-bisphosphate + H(+)</text>
        <dbReference type="Rhea" id="RHEA:48404"/>
        <dbReference type="Rhea" id="RHEA-COMP:15903"/>
        <dbReference type="Rhea" id="RHEA-COMP:17557"/>
        <dbReference type="ChEBI" id="CHEBI:15378"/>
        <dbReference type="ChEBI" id="CHEBI:29999"/>
        <dbReference type="ChEBI" id="CHEBI:57287"/>
        <dbReference type="ChEBI" id="CHEBI:58343"/>
        <dbReference type="ChEBI" id="CHEBI:64479"/>
    </reaction>
</comment>
<dbReference type="AlphaFoldDB" id="A0A157SKK4"/>
<comment type="function">
    <text evidence="1">Involved in the biosynthesis of the siderophore enterobactin (enterochelin), which is a macrocyclic trimeric lactone of N-(2,3-dihydroxybenzoyl)-serine. The serine trilactone serves as a scaffolding for the three catechol functionalities that provide hexadentate coordination for the tightly ligated iron(2+) atoms. Plays an essential role in the assembly of the enterobactin by catalyzing the transfer of the 4'-phosphopantetheine (Ppant) moiety from coenzyme A to the apo-domains of both EntB (ArCP domain) and EntF (PCP domain) to yield their holo-forms which make them competent for the activation of 2,3-dihydroxybenzoate (DHB) and L-serine, respectively.</text>
</comment>
<evidence type="ECO:0000256" key="4">
    <source>
        <dbReference type="ARBA" id="ARBA00011503"/>
    </source>
</evidence>
<dbReference type="Pfam" id="PF01648">
    <property type="entry name" value="ACPS"/>
    <property type="match status" value="1"/>
</dbReference>
<comment type="catalytic activity">
    <reaction evidence="11">
        <text>apo-[peptidyl-carrier protein] + CoA = holo-[peptidyl-carrier protein] + adenosine 3',5'-bisphosphate + H(+)</text>
        <dbReference type="Rhea" id="RHEA:46228"/>
        <dbReference type="Rhea" id="RHEA-COMP:11479"/>
        <dbReference type="Rhea" id="RHEA-COMP:11480"/>
        <dbReference type="ChEBI" id="CHEBI:15378"/>
        <dbReference type="ChEBI" id="CHEBI:29999"/>
        <dbReference type="ChEBI" id="CHEBI:57287"/>
        <dbReference type="ChEBI" id="CHEBI:58343"/>
        <dbReference type="ChEBI" id="CHEBI:64479"/>
    </reaction>
</comment>
<dbReference type="GO" id="GO:0000287">
    <property type="term" value="F:magnesium ion binding"/>
    <property type="evidence" value="ECO:0007669"/>
    <property type="project" value="InterPro"/>
</dbReference>
<dbReference type="SUPFAM" id="SSF56214">
    <property type="entry name" value="4'-phosphopantetheinyl transferase"/>
    <property type="match status" value="1"/>
</dbReference>
<evidence type="ECO:0000256" key="13">
    <source>
        <dbReference type="PIRSR" id="PIRSR603542-2"/>
    </source>
</evidence>
<dbReference type="GO" id="GO:0008897">
    <property type="term" value="F:holo-[acyl-carrier-protein] synthase activity"/>
    <property type="evidence" value="ECO:0007669"/>
    <property type="project" value="InterPro"/>
</dbReference>
<keyword evidence="17" id="KW-1185">Reference proteome</keyword>
<evidence type="ECO:0000256" key="3">
    <source>
        <dbReference type="ARBA" id="ARBA00008342"/>
    </source>
</evidence>
<feature type="domain" description="4'-phosphopantetheinyl transferase" evidence="14">
    <location>
        <begin position="131"/>
        <end position="235"/>
    </location>
</feature>
<dbReference type="InterPro" id="IPR003542">
    <property type="entry name" value="Enbac_synth_compD-like"/>
</dbReference>
<feature type="domain" description="4'-phosphopantetheinyl transferase N-terminal" evidence="15">
    <location>
        <begin position="56"/>
        <end position="121"/>
    </location>
</feature>
<name>A0A157SKK4_9BORD</name>
<feature type="binding site" evidence="12">
    <location>
        <begin position="113"/>
        <end position="114"/>
    </location>
    <ligand>
        <name>CoA</name>
        <dbReference type="ChEBI" id="CHEBI:57287"/>
    </ligand>
</feature>
<feature type="binding site" evidence="12">
    <location>
        <position position="179"/>
    </location>
    <ligand>
        <name>CoA</name>
        <dbReference type="ChEBI" id="CHEBI:57287"/>
    </ligand>
</feature>
<evidence type="ECO:0000256" key="8">
    <source>
        <dbReference type="ARBA" id="ARBA00029894"/>
    </source>
</evidence>
<dbReference type="Pfam" id="PF17837">
    <property type="entry name" value="4PPT_N"/>
    <property type="match status" value="1"/>
</dbReference>
<protein>
    <recommendedName>
        <fullName evidence="5">Enterobactin synthase component D</fullName>
    </recommendedName>
    <alternativeName>
        <fullName evidence="8">4'-phosphopantetheinyl transferase EntD</fullName>
    </alternativeName>
    <alternativeName>
        <fullName evidence="9">Enterochelin synthase D</fullName>
    </alternativeName>
</protein>
<reference evidence="16 17" key="1">
    <citation type="submission" date="2016-04" db="EMBL/GenBank/DDBJ databases">
        <authorList>
            <consortium name="Pathogen Informatics"/>
        </authorList>
    </citation>
    <scope>NUCLEOTIDE SEQUENCE [LARGE SCALE GENOMIC DNA]</scope>
    <source>
        <strain evidence="16 17">H050680373</strain>
    </source>
</reference>
<evidence type="ECO:0000256" key="5">
    <source>
        <dbReference type="ARBA" id="ARBA00019087"/>
    </source>
</evidence>
<evidence type="ECO:0000313" key="16">
    <source>
        <dbReference type="EMBL" id="SAI70957.1"/>
    </source>
</evidence>
<comment type="pathway">
    <text evidence="2">Siderophore biosynthesis; enterobactin biosynthesis.</text>
</comment>
<dbReference type="InterPro" id="IPR008278">
    <property type="entry name" value="4-PPantetheinyl_Trfase_dom"/>
</dbReference>
<dbReference type="PANTHER" id="PTHR38096">
    <property type="entry name" value="ENTEROBACTIN SYNTHASE COMPONENT D"/>
    <property type="match status" value="1"/>
</dbReference>
<evidence type="ECO:0000256" key="1">
    <source>
        <dbReference type="ARBA" id="ARBA00003937"/>
    </source>
</evidence>
<gene>
    <name evidence="16" type="ORF">SAMEA3906486_03269</name>
</gene>
<keyword evidence="13" id="KW-0479">Metal-binding</keyword>